<keyword evidence="1" id="KW-1133">Transmembrane helix</keyword>
<protein>
    <submittedName>
        <fullName evidence="3">DUF1648 domain-containing protein</fullName>
    </submittedName>
</protein>
<dbReference type="Pfam" id="PF07853">
    <property type="entry name" value="DUF1648"/>
    <property type="match status" value="1"/>
</dbReference>
<organism evidence="3 4">
    <name type="scientific">Halobacillus salinarum</name>
    <dbReference type="NCBI Taxonomy" id="2932257"/>
    <lineage>
        <taxon>Bacteria</taxon>
        <taxon>Bacillati</taxon>
        <taxon>Bacillota</taxon>
        <taxon>Bacilli</taxon>
        <taxon>Bacillales</taxon>
        <taxon>Bacillaceae</taxon>
        <taxon>Halobacillus</taxon>
    </lineage>
</organism>
<dbReference type="EMBL" id="CP095073">
    <property type="protein sequence ID" value="UOQ43710.1"/>
    <property type="molecule type" value="Genomic_DNA"/>
</dbReference>
<reference evidence="3 4" key="1">
    <citation type="submission" date="2022-04" db="EMBL/GenBank/DDBJ databases">
        <title>Halobacillus sp. isolated from saltern.</title>
        <authorList>
            <person name="Won M."/>
            <person name="Lee C.-M."/>
            <person name="Woen H.-Y."/>
            <person name="Kwon S.-W."/>
        </authorList>
    </citation>
    <scope>NUCLEOTIDE SEQUENCE [LARGE SCALE GENOMIC DNA]</scope>
    <source>
        <strain evidence="3 4">SSBR10-3</strain>
    </source>
</reference>
<sequence length="179" mass="20804">MEDHFGQQNKRITHELLLDLLSGTALLTQWIIVFLYWNKVPDKVPMHFNTAGAPDGYGTKYTLFLLPVISILLFLGFKAFRFIKFDRYHGNHPKEISLKLYALFRSYLSLTAAQTLLFFLLLLYLSIKIAAGDLNTLPNSVIVVYFGLILLTLIIYGIVEWRMKKAFYKANPRMKKEFF</sequence>
<keyword evidence="1" id="KW-0472">Membrane</keyword>
<feature type="transmembrane region" description="Helical" evidence="1">
    <location>
        <begin position="16"/>
        <end position="37"/>
    </location>
</feature>
<feature type="domain" description="DUF1648" evidence="2">
    <location>
        <begin position="26"/>
        <end position="70"/>
    </location>
</feature>
<evidence type="ECO:0000259" key="2">
    <source>
        <dbReference type="Pfam" id="PF07853"/>
    </source>
</evidence>
<name>A0ABY4EGZ2_9BACI</name>
<evidence type="ECO:0000256" key="1">
    <source>
        <dbReference type="SAM" id="Phobius"/>
    </source>
</evidence>
<feature type="transmembrane region" description="Helical" evidence="1">
    <location>
        <begin position="61"/>
        <end position="80"/>
    </location>
</feature>
<gene>
    <name evidence="3" type="ORF">MUN89_17765</name>
</gene>
<dbReference type="InterPro" id="IPR012867">
    <property type="entry name" value="DUF1648"/>
</dbReference>
<keyword evidence="4" id="KW-1185">Reference proteome</keyword>
<dbReference type="Proteomes" id="UP000831787">
    <property type="component" value="Chromosome"/>
</dbReference>
<feature type="transmembrane region" description="Helical" evidence="1">
    <location>
        <begin position="100"/>
        <end position="125"/>
    </location>
</feature>
<accession>A0ABY4EGZ2</accession>
<keyword evidence="1" id="KW-0812">Transmembrane</keyword>
<evidence type="ECO:0000313" key="4">
    <source>
        <dbReference type="Proteomes" id="UP000831787"/>
    </source>
</evidence>
<dbReference type="RefSeq" id="WP_244709094.1">
    <property type="nucleotide sequence ID" value="NZ_CP095073.1"/>
</dbReference>
<proteinExistence type="predicted"/>
<feature type="transmembrane region" description="Helical" evidence="1">
    <location>
        <begin position="137"/>
        <end position="159"/>
    </location>
</feature>
<evidence type="ECO:0000313" key="3">
    <source>
        <dbReference type="EMBL" id="UOQ43710.1"/>
    </source>
</evidence>